<dbReference type="Gene3D" id="1.20.144.10">
    <property type="entry name" value="Phosphatidic acid phosphatase type 2/haloperoxidase"/>
    <property type="match status" value="1"/>
</dbReference>
<evidence type="ECO:0000313" key="5">
    <source>
        <dbReference type="Proteomes" id="UP000295164"/>
    </source>
</evidence>
<dbReference type="OrthoDB" id="9806134at2"/>
<dbReference type="InterPro" id="IPR000326">
    <property type="entry name" value="PAP2/HPO"/>
</dbReference>
<dbReference type="InterPro" id="IPR036938">
    <property type="entry name" value="PAP2/HPO_sf"/>
</dbReference>
<gene>
    <name evidence="4" type="ORF">E0486_15740</name>
</gene>
<feature type="domain" description="Phosphatidic acid phosphatase type 2/haloperoxidase" evidence="3">
    <location>
        <begin position="221"/>
        <end position="345"/>
    </location>
</feature>
<dbReference type="AlphaFoldDB" id="A0A4V2WMA6"/>
<dbReference type="EMBL" id="SKFH01000035">
    <property type="protein sequence ID" value="TCZ67356.1"/>
    <property type="molecule type" value="Genomic_DNA"/>
</dbReference>
<dbReference type="SMART" id="SM00014">
    <property type="entry name" value="acidPPc"/>
    <property type="match status" value="1"/>
</dbReference>
<comment type="caution">
    <text evidence="4">The sequence shown here is derived from an EMBL/GenBank/DDBJ whole genome shotgun (WGS) entry which is preliminary data.</text>
</comment>
<feature type="compositionally biased region" description="Polar residues" evidence="1">
    <location>
        <begin position="1"/>
        <end position="16"/>
    </location>
</feature>
<evidence type="ECO:0000313" key="4">
    <source>
        <dbReference type="EMBL" id="TCZ67356.1"/>
    </source>
</evidence>
<proteinExistence type="predicted"/>
<name>A0A4V2WMA6_9BACT</name>
<keyword evidence="2" id="KW-0472">Membrane</keyword>
<sequence>MCTSTRKSHTPGNCWQRSPAGSRRFDRGCRLFLRNSNPSARQIHGYPASGIRRLTFPSWHGFFSARRMNFVRRLHPPGLSRLLIFLLFLPSVLRAQHKEHVDTVVRVSPEGAAKDPQSRQVKQIVYKVNPWVTMPLSAAMTVGNFLAIPTILHAKKDLSPAEVAAIRSDILSPLDRWAVEQNPNQRDQWFKISDIGLPATVAASLSIFLDKNVRKDGWKVALMFYEAQAVTFTVYNYSPLGPSFQNRLRPIAYYDNFEEGERLRGGNRNSMFSGHAANAAAATFFAVKVYSDYHPEIGKKKYLLYGLAALPPLFVGYARVKALAHFPSDVFIGLLVGAVSGVGIPSLHKIRQKQVEFGVTYNEYGSGLGVTWKPAKKKFKLRKAFNETPSLTAAF</sequence>
<protein>
    <submittedName>
        <fullName evidence="4">Phosphatase PAP2 family protein</fullName>
    </submittedName>
</protein>
<dbReference type="Proteomes" id="UP000295164">
    <property type="component" value="Unassembled WGS sequence"/>
</dbReference>
<feature type="region of interest" description="Disordered" evidence="1">
    <location>
        <begin position="1"/>
        <end position="21"/>
    </location>
</feature>
<organism evidence="4 5">
    <name type="scientific">Flaviaesturariibacter aridisoli</name>
    <dbReference type="NCBI Taxonomy" id="2545761"/>
    <lineage>
        <taxon>Bacteria</taxon>
        <taxon>Pseudomonadati</taxon>
        <taxon>Bacteroidota</taxon>
        <taxon>Chitinophagia</taxon>
        <taxon>Chitinophagales</taxon>
        <taxon>Chitinophagaceae</taxon>
        <taxon>Flaviaestuariibacter</taxon>
    </lineage>
</organism>
<reference evidence="4 5" key="1">
    <citation type="submission" date="2019-03" db="EMBL/GenBank/DDBJ databases">
        <authorList>
            <person name="Kim M.K.M."/>
        </authorList>
    </citation>
    <scope>NUCLEOTIDE SEQUENCE [LARGE SCALE GENOMIC DNA]</scope>
    <source>
        <strain evidence="4 5">17J68-15</strain>
    </source>
</reference>
<accession>A0A4V2WMA6</accession>
<keyword evidence="5" id="KW-1185">Reference proteome</keyword>
<feature type="transmembrane region" description="Helical" evidence="2">
    <location>
        <begin position="302"/>
        <end position="318"/>
    </location>
</feature>
<feature type="transmembrane region" description="Helical" evidence="2">
    <location>
        <begin position="330"/>
        <end position="347"/>
    </location>
</feature>
<dbReference type="SUPFAM" id="SSF48317">
    <property type="entry name" value="Acid phosphatase/Vanadium-dependent haloperoxidase"/>
    <property type="match status" value="1"/>
</dbReference>
<keyword evidence="2" id="KW-0812">Transmembrane</keyword>
<keyword evidence="2" id="KW-1133">Transmembrane helix</keyword>
<evidence type="ECO:0000256" key="2">
    <source>
        <dbReference type="SAM" id="Phobius"/>
    </source>
</evidence>
<evidence type="ECO:0000259" key="3">
    <source>
        <dbReference type="SMART" id="SM00014"/>
    </source>
</evidence>
<dbReference type="Pfam" id="PF01569">
    <property type="entry name" value="PAP2"/>
    <property type="match status" value="1"/>
</dbReference>
<evidence type="ECO:0000256" key="1">
    <source>
        <dbReference type="SAM" id="MobiDB-lite"/>
    </source>
</evidence>